<keyword evidence="10" id="KW-1185">Reference proteome</keyword>
<reference evidence="9" key="1">
    <citation type="submission" date="2021-09" db="EMBL/GenBank/DDBJ databases">
        <title>Fulvivirga sp. isolated from coastal sediment.</title>
        <authorList>
            <person name="Yu H."/>
        </authorList>
    </citation>
    <scope>NUCLEOTIDE SEQUENCE</scope>
    <source>
        <strain evidence="9">1062</strain>
    </source>
</reference>
<dbReference type="Pfam" id="PF01594">
    <property type="entry name" value="AI-2E_transport"/>
    <property type="match status" value="1"/>
</dbReference>
<organism evidence="9 10">
    <name type="scientific">Fulvivirga sedimenti</name>
    <dbReference type="NCBI Taxonomy" id="2879465"/>
    <lineage>
        <taxon>Bacteria</taxon>
        <taxon>Pseudomonadati</taxon>
        <taxon>Bacteroidota</taxon>
        <taxon>Cytophagia</taxon>
        <taxon>Cytophagales</taxon>
        <taxon>Fulvivirgaceae</taxon>
        <taxon>Fulvivirga</taxon>
    </lineage>
</organism>
<dbReference type="EMBL" id="JAIXNE010000005">
    <property type="protein sequence ID" value="MCA6077981.1"/>
    <property type="molecule type" value="Genomic_DNA"/>
</dbReference>
<feature type="transmembrane region" description="Helical" evidence="8">
    <location>
        <begin position="12"/>
        <end position="34"/>
    </location>
</feature>
<feature type="transmembrane region" description="Helical" evidence="8">
    <location>
        <begin position="309"/>
        <end position="336"/>
    </location>
</feature>
<evidence type="ECO:0000256" key="4">
    <source>
        <dbReference type="ARBA" id="ARBA00022475"/>
    </source>
</evidence>
<feature type="transmembrane region" description="Helical" evidence="8">
    <location>
        <begin position="40"/>
        <end position="58"/>
    </location>
</feature>
<dbReference type="Proteomes" id="UP001139409">
    <property type="component" value="Unassembled WGS sequence"/>
</dbReference>
<dbReference type="AlphaFoldDB" id="A0A9X1HUL7"/>
<feature type="transmembrane region" description="Helical" evidence="8">
    <location>
        <begin position="216"/>
        <end position="239"/>
    </location>
</feature>
<sequence>MKKREIMNSVSTTIEVGIRVLVFTFVIGWCLFLMRPFLTPILWGVILAVAVTPFYNWINHKISNRNILASIIVVFVLLAMLAGPTLLFSSSILHAMQKIGIHLSHGTLEIPDPHPSVLEWPFIGESFHDMWQSAHDNMNGFFIKYKSELSSAGLWFLNALKHIGLNILHILVAIIVAGILLATRGTQETAELFYIKLIGRRGPELRILTEQTIRQVAKGILGVAFIEATYFGLIFLFAGVPHAGIWALLCLILVIIQIGSLPVLIPVVIYMFSTLEPSLAILYLALLIFGIIIDHILKPILLGKGASVPMLVIFMGAIGGLLLSGFIGLFTGAIVLSLGYKLFVAWLYDEPATDAEITEEDYQPIP</sequence>
<keyword evidence="7 8" id="KW-0472">Membrane</keyword>
<keyword evidence="5 8" id="KW-0812">Transmembrane</keyword>
<evidence type="ECO:0000256" key="8">
    <source>
        <dbReference type="SAM" id="Phobius"/>
    </source>
</evidence>
<accession>A0A9X1HUL7</accession>
<feature type="transmembrane region" description="Helical" evidence="8">
    <location>
        <begin position="67"/>
        <end position="88"/>
    </location>
</feature>
<gene>
    <name evidence="9" type="ORF">LDX50_24105</name>
</gene>
<evidence type="ECO:0000256" key="7">
    <source>
        <dbReference type="ARBA" id="ARBA00023136"/>
    </source>
</evidence>
<feature type="transmembrane region" description="Helical" evidence="8">
    <location>
        <begin position="245"/>
        <end position="272"/>
    </location>
</feature>
<comment type="caution">
    <text evidence="9">The sequence shown here is derived from an EMBL/GenBank/DDBJ whole genome shotgun (WGS) entry which is preliminary data.</text>
</comment>
<keyword evidence="6 8" id="KW-1133">Transmembrane helix</keyword>
<feature type="transmembrane region" description="Helical" evidence="8">
    <location>
        <begin position="279"/>
        <end position="297"/>
    </location>
</feature>
<evidence type="ECO:0000256" key="2">
    <source>
        <dbReference type="ARBA" id="ARBA00009773"/>
    </source>
</evidence>
<comment type="subcellular location">
    <subcellularLocation>
        <location evidence="1">Cell membrane</location>
        <topology evidence="1">Multi-pass membrane protein</topology>
    </subcellularLocation>
</comment>
<comment type="similarity">
    <text evidence="2">Belongs to the autoinducer-2 exporter (AI-2E) (TC 2.A.86) family.</text>
</comment>
<dbReference type="InterPro" id="IPR002549">
    <property type="entry name" value="AI-2E-like"/>
</dbReference>
<protein>
    <submittedName>
        <fullName evidence="9">AI-2E family transporter</fullName>
    </submittedName>
</protein>
<evidence type="ECO:0000256" key="5">
    <source>
        <dbReference type="ARBA" id="ARBA00022692"/>
    </source>
</evidence>
<evidence type="ECO:0000256" key="3">
    <source>
        <dbReference type="ARBA" id="ARBA00022448"/>
    </source>
</evidence>
<evidence type="ECO:0000313" key="10">
    <source>
        <dbReference type="Proteomes" id="UP001139409"/>
    </source>
</evidence>
<evidence type="ECO:0000313" key="9">
    <source>
        <dbReference type="EMBL" id="MCA6077981.1"/>
    </source>
</evidence>
<dbReference type="PANTHER" id="PTHR21716">
    <property type="entry name" value="TRANSMEMBRANE PROTEIN"/>
    <property type="match status" value="1"/>
</dbReference>
<dbReference type="PANTHER" id="PTHR21716:SF67">
    <property type="entry name" value="TRANSPORT PROTEIN YDIK-RELATED"/>
    <property type="match status" value="1"/>
</dbReference>
<evidence type="ECO:0000256" key="1">
    <source>
        <dbReference type="ARBA" id="ARBA00004651"/>
    </source>
</evidence>
<evidence type="ECO:0000256" key="6">
    <source>
        <dbReference type="ARBA" id="ARBA00022989"/>
    </source>
</evidence>
<keyword evidence="3" id="KW-0813">Transport</keyword>
<keyword evidence="4" id="KW-1003">Cell membrane</keyword>
<proteinExistence type="inferred from homology"/>
<dbReference type="GO" id="GO:0005886">
    <property type="term" value="C:plasma membrane"/>
    <property type="evidence" value="ECO:0007669"/>
    <property type="project" value="UniProtKB-SubCell"/>
</dbReference>
<name>A0A9X1HUL7_9BACT</name>
<feature type="transmembrane region" description="Helical" evidence="8">
    <location>
        <begin position="163"/>
        <end position="182"/>
    </location>
</feature>
<dbReference type="RefSeq" id="WP_225698843.1">
    <property type="nucleotide sequence ID" value="NZ_JAIXNE010000005.1"/>
</dbReference>